<dbReference type="GO" id="GO:0015031">
    <property type="term" value="P:protein transport"/>
    <property type="evidence" value="ECO:0007669"/>
    <property type="project" value="UniProtKB-KW"/>
</dbReference>
<name>A0A7V8NM41_9BACT</name>
<keyword evidence="9 14" id="KW-0472">Membrane</keyword>
<keyword evidence="4" id="KW-0813">Transport</keyword>
<feature type="non-terminal residue" evidence="17">
    <location>
        <position position="1"/>
    </location>
</feature>
<sequence>AAPANAPRISDSEERTITIENNLYRVEISNKGAVVKSWRLKKYLDDAKPPRVLDLVHPEASEQTGGWPFALILDDEQLQTAANGGLYRAGVPEPGLGAEKQPESYGALAASPLRAPVDLRLVWSDGHLEVTKHFHFDHSYVVRVETSARLNGSPIKAGLGWLGGFGDLTVAPNPAPVESVTTYYGEGGRITNYPHKKLEGIDKWGPGLWQGGKDYVGIEDRYFTAAFLPPNGSAPGTLETRYWKTWHNVKVGEQETPEPVPEAAVASSSSPLALRVYVGPKDYDDLKKMNPPLQGLVNFGWLEFIAEPLFHGLKWLHNYIPNWGWAIVVLTLILNMLLFPLRISGYKTTLKMQRVAPQIKAIQEKYKKYSMRDPRKAEMNKEVM</sequence>
<dbReference type="PRINTS" id="PR00701">
    <property type="entry name" value="60KDINNERMP"/>
</dbReference>
<evidence type="ECO:0000256" key="1">
    <source>
        <dbReference type="ARBA" id="ARBA00004651"/>
    </source>
</evidence>
<evidence type="ECO:0000259" key="15">
    <source>
        <dbReference type="Pfam" id="PF02096"/>
    </source>
</evidence>
<proteinExistence type="inferred from homology"/>
<gene>
    <name evidence="17" type="primary">yidC</name>
    <name evidence="17" type="ORF">HRJ53_02480</name>
</gene>
<keyword evidence="10" id="KW-0143">Chaperone</keyword>
<evidence type="ECO:0000313" key="18">
    <source>
        <dbReference type="Proteomes" id="UP000567293"/>
    </source>
</evidence>
<dbReference type="PANTHER" id="PTHR12428">
    <property type="entry name" value="OXA1"/>
    <property type="match status" value="1"/>
</dbReference>
<evidence type="ECO:0000256" key="13">
    <source>
        <dbReference type="RuleBase" id="RU003945"/>
    </source>
</evidence>
<evidence type="ECO:0000256" key="10">
    <source>
        <dbReference type="ARBA" id="ARBA00023186"/>
    </source>
</evidence>
<evidence type="ECO:0000256" key="4">
    <source>
        <dbReference type="ARBA" id="ARBA00022448"/>
    </source>
</evidence>
<comment type="similarity">
    <text evidence="2">Belongs to the OXA1/ALB3/YidC family. Type 1 subfamily.</text>
</comment>
<evidence type="ECO:0000256" key="2">
    <source>
        <dbReference type="ARBA" id="ARBA00010527"/>
    </source>
</evidence>
<evidence type="ECO:0000256" key="3">
    <source>
        <dbReference type="ARBA" id="ARBA00015325"/>
    </source>
</evidence>
<accession>A0A7V8NM41</accession>
<feature type="domain" description="Membrane insertase YidC/Oxa/ALB C-terminal" evidence="15">
    <location>
        <begin position="323"/>
        <end position="384"/>
    </location>
</feature>
<evidence type="ECO:0000256" key="5">
    <source>
        <dbReference type="ARBA" id="ARBA00022475"/>
    </source>
</evidence>
<evidence type="ECO:0000256" key="11">
    <source>
        <dbReference type="ARBA" id="ARBA00033245"/>
    </source>
</evidence>
<dbReference type="GO" id="GO:0051205">
    <property type="term" value="P:protein insertion into membrane"/>
    <property type="evidence" value="ECO:0007669"/>
    <property type="project" value="TreeGrafter"/>
</dbReference>
<comment type="subcellular location">
    <subcellularLocation>
        <location evidence="1">Cell membrane</location>
        <topology evidence="1">Multi-pass membrane protein</topology>
    </subcellularLocation>
    <subcellularLocation>
        <location evidence="13">Membrane</location>
        <topology evidence="13">Multi-pass membrane protein</topology>
    </subcellularLocation>
</comment>
<evidence type="ECO:0000259" key="16">
    <source>
        <dbReference type="Pfam" id="PF14849"/>
    </source>
</evidence>
<dbReference type="AlphaFoldDB" id="A0A7V8NM41"/>
<evidence type="ECO:0000256" key="14">
    <source>
        <dbReference type="SAM" id="Phobius"/>
    </source>
</evidence>
<keyword evidence="7" id="KW-0653">Protein transport</keyword>
<protein>
    <recommendedName>
        <fullName evidence="3">Membrane protein insertase YidC</fullName>
    </recommendedName>
    <alternativeName>
        <fullName evidence="12">Foldase YidC</fullName>
    </alternativeName>
    <alternativeName>
        <fullName evidence="11">Membrane integrase YidC</fullName>
    </alternativeName>
</protein>
<feature type="domain" description="Membrane insertase YidC N-terminal" evidence="16">
    <location>
        <begin position="17"/>
        <end position="310"/>
    </location>
</feature>
<dbReference type="Proteomes" id="UP000567293">
    <property type="component" value="Unassembled WGS sequence"/>
</dbReference>
<dbReference type="Pfam" id="PF14849">
    <property type="entry name" value="YidC_periplas"/>
    <property type="match status" value="1"/>
</dbReference>
<dbReference type="PANTHER" id="PTHR12428:SF65">
    <property type="entry name" value="CYTOCHROME C OXIDASE ASSEMBLY PROTEIN COX18, MITOCHONDRIAL"/>
    <property type="match status" value="1"/>
</dbReference>
<evidence type="ECO:0000256" key="9">
    <source>
        <dbReference type="ARBA" id="ARBA00023136"/>
    </source>
</evidence>
<dbReference type="Gene3D" id="2.70.98.90">
    <property type="match status" value="1"/>
</dbReference>
<evidence type="ECO:0000256" key="7">
    <source>
        <dbReference type="ARBA" id="ARBA00022927"/>
    </source>
</evidence>
<dbReference type="InterPro" id="IPR028055">
    <property type="entry name" value="YidC/Oxa/ALB_C"/>
</dbReference>
<dbReference type="Pfam" id="PF02096">
    <property type="entry name" value="60KD_IMP"/>
    <property type="match status" value="1"/>
</dbReference>
<keyword evidence="8 14" id="KW-1133">Transmembrane helix</keyword>
<dbReference type="NCBIfam" id="TIGR03593">
    <property type="entry name" value="yidC_nterm"/>
    <property type="match status" value="1"/>
</dbReference>
<dbReference type="EMBL" id="JACDQQ010000251">
    <property type="protein sequence ID" value="MBA0083838.1"/>
    <property type="molecule type" value="Genomic_DNA"/>
</dbReference>
<keyword evidence="5" id="KW-1003">Cell membrane</keyword>
<feature type="non-terminal residue" evidence="17">
    <location>
        <position position="384"/>
    </location>
</feature>
<dbReference type="CDD" id="cd19961">
    <property type="entry name" value="EcYidC-like_peri"/>
    <property type="match status" value="1"/>
</dbReference>
<evidence type="ECO:0000256" key="12">
    <source>
        <dbReference type="ARBA" id="ARBA00033342"/>
    </source>
</evidence>
<evidence type="ECO:0000256" key="8">
    <source>
        <dbReference type="ARBA" id="ARBA00022989"/>
    </source>
</evidence>
<dbReference type="InterPro" id="IPR001708">
    <property type="entry name" value="YidC/ALB3/OXA1/COX18"/>
</dbReference>
<dbReference type="GO" id="GO:0032977">
    <property type="term" value="F:membrane insertase activity"/>
    <property type="evidence" value="ECO:0007669"/>
    <property type="project" value="InterPro"/>
</dbReference>
<dbReference type="InterPro" id="IPR028053">
    <property type="entry name" value="Membr_insert_YidC_N"/>
</dbReference>
<organism evidence="17 18">
    <name type="scientific">Candidatus Acidiferrum panamense</name>
    <dbReference type="NCBI Taxonomy" id="2741543"/>
    <lineage>
        <taxon>Bacteria</taxon>
        <taxon>Pseudomonadati</taxon>
        <taxon>Acidobacteriota</taxon>
        <taxon>Terriglobia</taxon>
        <taxon>Candidatus Acidiferrales</taxon>
        <taxon>Candidatus Acidiferrum</taxon>
    </lineage>
</organism>
<dbReference type="InterPro" id="IPR038221">
    <property type="entry name" value="YidC_periplasmic_sf"/>
</dbReference>
<dbReference type="GO" id="GO:0005886">
    <property type="term" value="C:plasma membrane"/>
    <property type="evidence" value="ECO:0007669"/>
    <property type="project" value="UniProtKB-SubCell"/>
</dbReference>
<keyword evidence="18" id="KW-1185">Reference proteome</keyword>
<reference evidence="17" key="1">
    <citation type="submission" date="2020-06" db="EMBL/GenBank/DDBJ databases">
        <title>Legume-microbial interactions unlock mineral nutrients during tropical forest succession.</title>
        <authorList>
            <person name="Epihov D.Z."/>
        </authorList>
    </citation>
    <scope>NUCLEOTIDE SEQUENCE [LARGE SCALE GENOMIC DNA]</scope>
    <source>
        <strain evidence="17">Pan2503</strain>
    </source>
</reference>
<evidence type="ECO:0000256" key="6">
    <source>
        <dbReference type="ARBA" id="ARBA00022692"/>
    </source>
</evidence>
<comment type="caution">
    <text evidence="17">The sequence shown here is derived from an EMBL/GenBank/DDBJ whole genome shotgun (WGS) entry which is preliminary data.</text>
</comment>
<feature type="transmembrane region" description="Helical" evidence="14">
    <location>
        <begin position="323"/>
        <end position="343"/>
    </location>
</feature>
<keyword evidence="6 13" id="KW-0812">Transmembrane</keyword>
<evidence type="ECO:0000313" key="17">
    <source>
        <dbReference type="EMBL" id="MBA0083838.1"/>
    </source>
</evidence>